<proteinExistence type="predicted"/>
<keyword evidence="1" id="KW-0812">Transmembrane</keyword>
<feature type="transmembrane region" description="Helical" evidence="1">
    <location>
        <begin position="28"/>
        <end position="47"/>
    </location>
</feature>
<sequence>MKQSTFTGLFIILSGIIFYLINEFLGEYILSRFIVIFTLSSFFLGRYSAKFPK</sequence>
<dbReference type="EMBL" id="FQZI01000002">
    <property type="protein sequence ID" value="SHI70907.1"/>
    <property type="molecule type" value="Genomic_DNA"/>
</dbReference>
<gene>
    <name evidence="2" type="ORF">SAMN05444363_1365</name>
</gene>
<dbReference type="STRING" id="415425.SAMN05444363_1365"/>
<name>A0A1M6DCA0_9FLAO</name>
<accession>A0A1M6DCA0</accession>
<protein>
    <submittedName>
        <fullName evidence="2">Uncharacterized protein</fullName>
    </submittedName>
</protein>
<evidence type="ECO:0000313" key="3">
    <source>
        <dbReference type="Proteomes" id="UP000184488"/>
    </source>
</evidence>
<evidence type="ECO:0000313" key="2">
    <source>
        <dbReference type="EMBL" id="SHI70907.1"/>
    </source>
</evidence>
<reference evidence="3" key="1">
    <citation type="submission" date="2016-11" db="EMBL/GenBank/DDBJ databases">
        <authorList>
            <person name="Varghese N."/>
            <person name="Submissions S."/>
        </authorList>
    </citation>
    <scope>NUCLEOTIDE SEQUENCE [LARGE SCALE GENOMIC DNA]</scope>
    <source>
        <strain evidence="3">DSM 18829</strain>
    </source>
</reference>
<organism evidence="2 3">
    <name type="scientific">Flavobacterium terrae</name>
    <dbReference type="NCBI Taxonomy" id="415425"/>
    <lineage>
        <taxon>Bacteria</taxon>
        <taxon>Pseudomonadati</taxon>
        <taxon>Bacteroidota</taxon>
        <taxon>Flavobacteriia</taxon>
        <taxon>Flavobacteriales</taxon>
        <taxon>Flavobacteriaceae</taxon>
        <taxon>Flavobacterium</taxon>
    </lineage>
</organism>
<evidence type="ECO:0000256" key="1">
    <source>
        <dbReference type="SAM" id="Phobius"/>
    </source>
</evidence>
<dbReference type="Proteomes" id="UP000184488">
    <property type="component" value="Unassembled WGS sequence"/>
</dbReference>
<keyword evidence="1" id="KW-1133">Transmembrane helix</keyword>
<dbReference type="AlphaFoldDB" id="A0A1M6DCA0"/>
<keyword evidence="3" id="KW-1185">Reference proteome</keyword>
<keyword evidence="1" id="KW-0472">Membrane</keyword>
<dbReference type="RefSeq" id="WP_159432941.1">
    <property type="nucleotide sequence ID" value="NZ_FQZI01000002.1"/>
</dbReference>
<feature type="transmembrane region" description="Helical" evidence="1">
    <location>
        <begin position="5"/>
        <end position="22"/>
    </location>
</feature>